<gene>
    <name evidence="2" type="ORF">LYPA_23C011429</name>
</gene>
<feature type="non-terminal residue" evidence="2">
    <location>
        <position position="63"/>
    </location>
</feature>
<feature type="non-terminal residue" evidence="2">
    <location>
        <position position="1"/>
    </location>
</feature>
<accession>A0A485NKZ5</accession>
<protein>
    <submittedName>
        <fullName evidence="2">Uncharacterized protein</fullName>
    </submittedName>
</protein>
<evidence type="ECO:0000256" key="1">
    <source>
        <dbReference type="SAM" id="MobiDB-lite"/>
    </source>
</evidence>
<organism evidence="2 3">
    <name type="scientific">Lynx pardinus</name>
    <name type="common">Iberian lynx</name>
    <name type="synonym">Felis pardina</name>
    <dbReference type="NCBI Taxonomy" id="191816"/>
    <lineage>
        <taxon>Eukaryota</taxon>
        <taxon>Metazoa</taxon>
        <taxon>Chordata</taxon>
        <taxon>Craniata</taxon>
        <taxon>Vertebrata</taxon>
        <taxon>Euteleostomi</taxon>
        <taxon>Mammalia</taxon>
        <taxon>Eutheria</taxon>
        <taxon>Laurasiatheria</taxon>
        <taxon>Carnivora</taxon>
        <taxon>Feliformia</taxon>
        <taxon>Felidae</taxon>
        <taxon>Felinae</taxon>
        <taxon>Lynx</taxon>
    </lineage>
</organism>
<evidence type="ECO:0000313" key="2">
    <source>
        <dbReference type="EMBL" id="VFV33870.1"/>
    </source>
</evidence>
<dbReference type="AlphaFoldDB" id="A0A485NKZ5"/>
<proteinExistence type="predicted"/>
<dbReference type="Proteomes" id="UP000386466">
    <property type="component" value="Unassembled WGS sequence"/>
</dbReference>
<dbReference type="EMBL" id="CAAGRJ010018872">
    <property type="protein sequence ID" value="VFV33870.1"/>
    <property type="molecule type" value="Genomic_DNA"/>
</dbReference>
<sequence>AQTQRGGLCFPCEDTANRSSNRAAVRVDRTESQGQRPSHTLLVMGRSCEASVVKKETPPSKQK</sequence>
<reference evidence="2 3" key="1">
    <citation type="submission" date="2019-01" db="EMBL/GenBank/DDBJ databases">
        <authorList>
            <person name="Alioto T."/>
            <person name="Alioto T."/>
        </authorList>
    </citation>
    <scope>NUCLEOTIDE SEQUENCE [LARGE SCALE GENOMIC DNA]</scope>
</reference>
<feature type="region of interest" description="Disordered" evidence="1">
    <location>
        <begin position="21"/>
        <end position="63"/>
    </location>
</feature>
<feature type="compositionally biased region" description="Basic and acidic residues" evidence="1">
    <location>
        <begin position="52"/>
        <end position="63"/>
    </location>
</feature>
<keyword evidence="3" id="KW-1185">Reference proteome</keyword>
<name>A0A485NKZ5_LYNPA</name>
<evidence type="ECO:0000313" key="3">
    <source>
        <dbReference type="Proteomes" id="UP000386466"/>
    </source>
</evidence>